<evidence type="ECO:0000313" key="3">
    <source>
        <dbReference type="EMBL" id="RUL55172.1"/>
    </source>
</evidence>
<evidence type="ECO:0000256" key="1">
    <source>
        <dbReference type="ARBA" id="ARBA00006739"/>
    </source>
</evidence>
<dbReference type="RefSeq" id="WP_126658021.1">
    <property type="nucleotide sequence ID" value="NZ_RYYR01000005.1"/>
</dbReference>
<dbReference type="Proteomes" id="UP000287910">
    <property type="component" value="Unassembled WGS sequence"/>
</dbReference>
<sequence>MEDIMVSIHCATYNHEKYIAEAIESFVMQKVNFKFEILIHDDASTDRTAEIIRKYEKKYPDLIKPIYQTQNQRTLGNSVSKINFGRARGKYIAICEGDDYWTDPNKLQKQVDFLESHSECSLCVHGAYIVNAFDKKVLSQLRPSKSSKIFTVGEVIEGGGELFSTNSMVYPLKYAKIRPHFFDIAPVGDYPLAINLSLLGAVYYIDEFMSAYRTNVSGSWTVENSSSIEKKFKHIQQIATMLDEVNSYTNGKYETSIIRKKNKNQFFILLEQEKFKEAKLIKYVDHSLALIYRKRLILFLRRKFPIVLKFLKNLRRKWAQWVLR</sequence>
<comment type="caution">
    <text evidence="3">The sequence shown here is derived from an EMBL/GenBank/DDBJ whole genome shotgun (WGS) entry which is preliminary data.</text>
</comment>
<dbReference type="SUPFAM" id="SSF53448">
    <property type="entry name" value="Nucleotide-diphospho-sugar transferases"/>
    <property type="match status" value="1"/>
</dbReference>
<evidence type="ECO:0000313" key="4">
    <source>
        <dbReference type="Proteomes" id="UP000287910"/>
    </source>
</evidence>
<dbReference type="InterPro" id="IPR029044">
    <property type="entry name" value="Nucleotide-diphossugar_trans"/>
</dbReference>
<organism evidence="3 4">
    <name type="scientific">Lysinibacillus antri</name>
    <dbReference type="NCBI Taxonomy" id="2498145"/>
    <lineage>
        <taxon>Bacteria</taxon>
        <taxon>Bacillati</taxon>
        <taxon>Bacillota</taxon>
        <taxon>Bacilli</taxon>
        <taxon>Bacillales</taxon>
        <taxon>Bacillaceae</taxon>
        <taxon>Lysinibacillus</taxon>
    </lineage>
</organism>
<reference evidence="3 4" key="1">
    <citation type="submission" date="2018-12" db="EMBL/GenBank/DDBJ databases">
        <title>Lysinibacillus antri sp. nov., isolated from a cave soil.</title>
        <authorList>
            <person name="Narsing Rao M.P."/>
            <person name="Zhang H."/>
            <person name="Dong Z.-Y."/>
            <person name="Niu X.-K."/>
            <person name="Zhang K."/>
            <person name="Fang B.-Z."/>
            <person name="Kang Y.-Q."/>
            <person name="Xiao M."/>
            <person name="Li W.-J."/>
        </authorList>
    </citation>
    <scope>NUCLEOTIDE SEQUENCE [LARGE SCALE GENOMIC DNA]</scope>
    <source>
        <strain evidence="3 4">SYSU K30002</strain>
    </source>
</reference>
<dbReference type="Pfam" id="PF00535">
    <property type="entry name" value="Glycos_transf_2"/>
    <property type="match status" value="1"/>
</dbReference>
<comment type="similarity">
    <text evidence="1">Belongs to the glycosyltransferase 2 family.</text>
</comment>
<gene>
    <name evidence="3" type="ORF">EK386_05445</name>
</gene>
<evidence type="ECO:0000259" key="2">
    <source>
        <dbReference type="Pfam" id="PF00535"/>
    </source>
</evidence>
<dbReference type="GO" id="GO:0016758">
    <property type="term" value="F:hexosyltransferase activity"/>
    <property type="evidence" value="ECO:0007669"/>
    <property type="project" value="UniProtKB-ARBA"/>
</dbReference>
<name>A0A3S0QR39_9BACI</name>
<dbReference type="EMBL" id="RYYR01000005">
    <property type="protein sequence ID" value="RUL55172.1"/>
    <property type="molecule type" value="Genomic_DNA"/>
</dbReference>
<feature type="domain" description="Glycosyltransferase 2-like" evidence="2">
    <location>
        <begin position="7"/>
        <end position="140"/>
    </location>
</feature>
<protein>
    <submittedName>
        <fullName evidence="3">Glycosyltransferase</fullName>
    </submittedName>
</protein>
<dbReference type="AlphaFoldDB" id="A0A3S0QR39"/>
<keyword evidence="3" id="KW-0808">Transferase</keyword>
<accession>A0A3S0QR39</accession>
<dbReference type="Gene3D" id="3.90.550.10">
    <property type="entry name" value="Spore Coat Polysaccharide Biosynthesis Protein SpsA, Chain A"/>
    <property type="match status" value="1"/>
</dbReference>
<dbReference type="PANTHER" id="PTHR22916:SF3">
    <property type="entry name" value="UDP-GLCNAC:BETAGAL BETA-1,3-N-ACETYLGLUCOSAMINYLTRANSFERASE-LIKE PROTEIN 1"/>
    <property type="match status" value="1"/>
</dbReference>
<dbReference type="InterPro" id="IPR001173">
    <property type="entry name" value="Glyco_trans_2-like"/>
</dbReference>
<dbReference type="PANTHER" id="PTHR22916">
    <property type="entry name" value="GLYCOSYLTRANSFERASE"/>
    <property type="match status" value="1"/>
</dbReference>
<proteinExistence type="inferred from homology"/>
<keyword evidence="4" id="KW-1185">Reference proteome</keyword>